<protein>
    <submittedName>
        <fullName evidence="2">Uncharacterized protein</fullName>
    </submittedName>
</protein>
<sequence>MRLRHRLVSFANQARGPGSATMNANAAATTAARISTGCACTQSPNQPCGAIANGARPGPAASIPVLRPDGGLAGSESYPVWFAPRIIQMVGTVSAPANMPRAARSNRCAPRPKSSGSKNASGAGASPIIPGSAANHHGRPVSAEPPSRPGSPIRWKIADPSTPPASIPSPNCLTQRGHSGRLGSNQPLPGTPSLSSRVLPISSDRRTCPGRKGLS</sequence>
<feature type="region of interest" description="Disordered" evidence="1">
    <location>
        <begin position="97"/>
        <end position="215"/>
    </location>
</feature>
<evidence type="ECO:0000313" key="2">
    <source>
        <dbReference type="EMBL" id="GAA5175299.1"/>
    </source>
</evidence>
<accession>A0ABP9RDS4</accession>
<evidence type="ECO:0000313" key="3">
    <source>
        <dbReference type="Proteomes" id="UP001428817"/>
    </source>
</evidence>
<feature type="compositionally biased region" description="Low complexity" evidence="1">
    <location>
        <begin position="113"/>
        <end position="126"/>
    </location>
</feature>
<evidence type="ECO:0000256" key="1">
    <source>
        <dbReference type="SAM" id="MobiDB-lite"/>
    </source>
</evidence>
<feature type="compositionally biased region" description="Polar residues" evidence="1">
    <location>
        <begin position="168"/>
        <end position="196"/>
    </location>
</feature>
<keyword evidence="3" id="KW-1185">Reference proteome</keyword>
<organism evidence="2 3">
    <name type="scientific">Pseudonocardia eucalypti</name>
    <dbReference type="NCBI Taxonomy" id="648755"/>
    <lineage>
        <taxon>Bacteria</taxon>
        <taxon>Bacillati</taxon>
        <taxon>Actinomycetota</taxon>
        <taxon>Actinomycetes</taxon>
        <taxon>Pseudonocardiales</taxon>
        <taxon>Pseudonocardiaceae</taxon>
        <taxon>Pseudonocardia</taxon>
    </lineage>
</organism>
<proteinExistence type="predicted"/>
<dbReference type="Proteomes" id="UP001428817">
    <property type="component" value="Unassembled WGS sequence"/>
</dbReference>
<comment type="caution">
    <text evidence="2">The sequence shown here is derived from an EMBL/GenBank/DDBJ whole genome shotgun (WGS) entry which is preliminary data.</text>
</comment>
<reference evidence="3" key="1">
    <citation type="journal article" date="2019" name="Int. J. Syst. Evol. Microbiol.">
        <title>The Global Catalogue of Microorganisms (GCM) 10K type strain sequencing project: providing services to taxonomists for standard genome sequencing and annotation.</title>
        <authorList>
            <consortium name="The Broad Institute Genomics Platform"/>
            <consortium name="The Broad Institute Genome Sequencing Center for Infectious Disease"/>
            <person name="Wu L."/>
            <person name="Ma J."/>
        </authorList>
    </citation>
    <scope>NUCLEOTIDE SEQUENCE [LARGE SCALE GENOMIC DNA]</scope>
    <source>
        <strain evidence="3">JCM 18303</strain>
    </source>
</reference>
<dbReference type="EMBL" id="BAABJP010000064">
    <property type="protein sequence ID" value="GAA5175299.1"/>
    <property type="molecule type" value="Genomic_DNA"/>
</dbReference>
<gene>
    <name evidence="2" type="ORF">GCM10023321_81100</name>
</gene>
<name>A0ABP9RDS4_9PSEU</name>